<gene>
    <name evidence="2" type="ORF">I7I52_02729</name>
</gene>
<reference evidence="2 3" key="1">
    <citation type="submission" date="2021-01" db="EMBL/GenBank/DDBJ databases">
        <title>Chromosome-level genome assembly of a human fungal pathogen reveals clustering of transcriptionally co-regulated genes.</title>
        <authorList>
            <person name="Voorhies M."/>
            <person name="Cohen S."/>
            <person name="Shea T.P."/>
            <person name="Petrus S."/>
            <person name="Munoz J.F."/>
            <person name="Poplawski S."/>
            <person name="Goldman W.E."/>
            <person name="Michael T."/>
            <person name="Cuomo C.A."/>
            <person name="Sil A."/>
            <person name="Beyhan S."/>
        </authorList>
    </citation>
    <scope>NUCLEOTIDE SEQUENCE [LARGE SCALE GENOMIC DNA]</scope>
    <source>
        <strain evidence="2 3">G184AR</strain>
    </source>
</reference>
<name>A0A8H7Z5A7_AJECA</name>
<organism evidence="2 3">
    <name type="scientific">Ajellomyces capsulatus</name>
    <name type="common">Darling's disease fungus</name>
    <name type="synonym">Histoplasma capsulatum</name>
    <dbReference type="NCBI Taxonomy" id="5037"/>
    <lineage>
        <taxon>Eukaryota</taxon>
        <taxon>Fungi</taxon>
        <taxon>Dikarya</taxon>
        <taxon>Ascomycota</taxon>
        <taxon>Pezizomycotina</taxon>
        <taxon>Eurotiomycetes</taxon>
        <taxon>Eurotiomycetidae</taxon>
        <taxon>Onygenales</taxon>
        <taxon>Ajellomycetaceae</taxon>
        <taxon>Histoplasma</taxon>
    </lineage>
</organism>
<feature type="compositionally biased region" description="Basic residues" evidence="1">
    <location>
        <begin position="164"/>
        <end position="177"/>
    </location>
</feature>
<comment type="caution">
    <text evidence="2">The sequence shown here is derived from an EMBL/GenBank/DDBJ whole genome shotgun (WGS) entry which is preliminary data.</text>
</comment>
<evidence type="ECO:0000313" key="2">
    <source>
        <dbReference type="EMBL" id="KAG5304404.1"/>
    </source>
</evidence>
<dbReference type="AlphaFoldDB" id="A0A8H7Z5A7"/>
<dbReference type="VEuPathDB" id="FungiDB:I7I52_02729"/>
<dbReference type="Proteomes" id="UP000670092">
    <property type="component" value="Unassembled WGS sequence"/>
</dbReference>
<dbReference type="OrthoDB" id="10482404at2759"/>
<dbReference type="EMBL" id="JAEVHI010000001">
    <property type="protein sequence ID" value="KAG5304404.1"/>
    <property type="molecule type" value="Genomic_DNA"/>
</dbReference>
<accession>A0A8H7Z5A7</accession>
<evidence type="ECO:0000256" key="1">
    <source>
        <dbReference type="SAM" id="MobiDB-lite"/>
    </source>
</evidence>
<sequence length="177" mass="19525">MPCLTMTSYSLDSRWSRSAFPTRSHLLVPKTSPTIASTSVKNNSPNEKQKIKIEAKTKKARRTTGARTICQLPASTRPPRIQARSSYLLVSTSICLARNTQNWSIMSVHSIGQHPLFAETTDAGSRLPLPLFLSDSGPRRASAPLRHSDPTSRLGAGNCSRSRPTGRRRRKVRAEMG</sequence>
<protein>
    <submittedName>
        <fullName evidence="2">Uncharacterized protein</fullName>
    </submittedName>
</protein>
<evidence type="ECO:0000313" key="3">
    <source>
        <dbReference type="Proteomes" id="UP000670092"/>
    </source>
</evidence>
<feature type="region of interest" description="Disordered" evidence="1">
    <location>
        <begin position="134"/>
        <end position="177"/>
    </location>
</feature>
<proteinExistence type="predicted"/>